<dbReference type="InterPro" id="IPR011990">
    <property type="entry name" value="TPR-like_helical_dom_sf"/>
</dbReference>
<dbReference type="Pfam" id="PF01553">
    <property type="entry name" value="Acyltransferase"/>
    <property type="match status" value="1"/>
</dbReference>
<keyword evidence="5" id="KW-0812">Transmembrane</keyword>
<organism evidence="7 8">
    <name type="scientific">Aspergillus steynii IBT 23096</name>
    <dbReference type="NCBI Taxonomy" id="1392250"/>
    <lineage>
        <taxon>Eukaryota</taxon>
        <taxon>Fungi</taxon>
        <taxon>Dikarya</taxon>
        <taxon>Ascomycota</taxon>
        <taxon>Pezizomycotina</taxon>
        <taxon>Eurotiomycetes</taxon>
        <taxon>Eurotiomycetidae</taxon>
        <taxon>Eurotiales</taxon>
        <taxon>Aspergillaceae</taxon>
        <taxon>Aspergillus</taxon>
        <taxon>Aspergillus subgen. Circumdati</taxon>
    </lineage>
</organism>
<dbReference type="VEuPathDB" id="FungiDB:P170DRAFT_422769"/>
<feature type="compositionally biased region" description="Basic residues" evidence="4">
    <location>
        <begin position="1533"/>
        <end position="1545"/>
    </location>
</feature>
<dbReference type="CDD" id="cd07990">
    <property type="entry name" value="LPLAT_LCLAT1-like"/>
    <property type="match status" value="1"/>
</dbReference>
<feature type="compositionally biased region" description="Basic and acidic residues" evidence="4">
    <location>
        <begin position="1473"/>
        <end position="1521"/>
    </location>
</feature>
<feature type="region of interest" description="Disordered" evidence="4">
    <location>
        <begin position="1473"/>
        <end position="1680"/>
    </location>
</feature>
<dbReference type="FunFam" id="1.25.40.10:FF:000745">
    <property type="entry name" value="RNA polymerase II transcription elongation factor (Ctr9)"/>
    <property type="match status" value="1"/>
</dbReference>
<evidence type="ECO:0000313" key="8">
    <source>
        <dbReference type="Proteomes" id="UP000234275"/>
    </source>
</evidence>
<evidence type="ECO:0000256" key="5">
    <source>
        <dbReference type="SAM" id="Phobius"/>
    </source>
</evidence>
<dbReference type="InterPro" id="IPR019734">
    <property type="entry name" value="TPR_rpt"/>
</dbReference>
<feature type="compositionally biased region" description="Acidic residues" evidence="4">
    <location>
        <begin position="1638"/>
        <end position="1647"/>
    </location>
</feature>
<feature type="transmembrane region" description="Helical" evidence="5">
    <location>
        <begin position="38"/>
        <end position="56"/>
    </location>
</feature>
<dbReference type="SUPFAM" id="SSF69593">
    <property type="entry name" value="Glycerol-3-phosphate (1)-acyltransferase"/>
    <property type="match status" value="1"/>
</dbReference>
<evidence type="ECO:0000256" key="4">
    <source>
        <dbReference type="SAM" id="MobiDB-lite"/>
    </source>
</evidence>
<feature type="domain" description="Phospholipid/glycerol acyltransferase" evidence="6">
    <location>
        <begin position="93"/>
        <end position="225"/>
    </location>
</feature>
<gene>
    <name evidence="7" type="ORF">P170DRAFT_422769</name>
</gene>
<evidence type="ECO:0000256" key="2">
    <source>
        <dbReference type="ARBA" id="ARBA00022803"/>
    </source>
</evidence>
<proteinExistence type="predicted"/>
<comment type="caution">
    <text evidence="7">The sequence shown here is derived from an EMBL/GenBank/DDBJ whole genome shotgun (WGS) entry which is preliminary data.</text>
</comment>
<keyword evidence="8" id="KW-1185">Reference proteome</keyword>
<dbReference type="Pfam" id="PF16076">
    <property type="entry name" value="Acyltransf_C"/>
    <property type="match status" value="1"/>
</dbReference>
<accession>A0A2I2GG29</accession>
<dbReference type="PROSITE" id="PS50005">
    <property type="entry name" value="TPR"/>
    <property type="match status" value="1"/>
</dbReference>
<dbReference type="InterPro" id="IPR002123">
    <property type="entry name" value="Plipid/glycerol_acylTrfase"/>
</dbReference>
<dbReference type="Proteomes" id="UP000234275">
    <property type="component" value="Unassembled WGS sequence"/>
</dbReference>
<evidence type="ECO:0000259" key="6">
    <source>
        <dbReference type="SMART" id="SM00563"/>
    </source>
</evidence>
<protein>
    <submittedName>
        <fullName evidence="7">HCP-like protein</fullName>
    </submittedName>
</protein>
<feature type="repeat" description="TPR" evidence="3">
    <location>
        <begin position="1293"/>
        <end position="1326"/>
    </location>
</feature>
<feature type="transmembrane region" description="Helical" evidence="5">
    <location>
        <begin position="131"/>
        <end position="152"/>
    </location>
</feature>
<feature type="compositionally biased region" description="Basic and acidic residues" evidence="4">
    <location>
        <begin position="1607"/>
        <end position="1617"/>
    </location>
</feature>
<dbReference type="STRING" id="1392250.A0A2I2GG29"/>
<reference evidence="7 8" key="1">
    <citation type="submission" date="2016-12" db="EMBL/GenBank/DDBJ databases">
        <title>The genomes of Aspergillus section Nigri reveals drivers in fungal speciation.</title>
        <authorList>
            <consortium name="DOE Joint Genome Institute"/>
            <person name="Vesth T.C."/>
            <person name="Nybo J."/>
            <person name="Theobald S."/>
            <person name="Brandl J."/>
            <person name="Frisvad J.C."/>
            <person name="Nielsen K.F."/>
            <person name="Lyhne E.K."/>
            <person name="Kogle M.E."/>
            <person name="Kuo A."/>
            <person name="Riley R."/>
            <person name="Clum A."/>
            <person name="Nolan M."/>
            <person name="Lipzen A."/>
            <person name="Salamov A."/>
            <person name="Henrissat B."/>
            <person name="Wiebenga A."/>
            <person name="De Vries R.P."/>
            <person name="Grigoriev I.V."/>
            <person name="Mortensen U.H."/>
            <person name="Andersen M.R."/>
            <person name="Baker S.E."/>
        </authorList>
    </citation>
    <scope>NUCLEOTIDE SEQUENCE [LARGE SCALE GENOMIC DNA]</scope>
    <source>
        <strain evidence="7 8">IBT 23096</strain>
    </source>
</reference>
<feature type="transmembrane region" description="Helical" evidence="5">
    <location>
        <begin position="105"/>
        <end position="125"/>
    </location>
</feature>
<dbReference type="SMART" id="SM00563">
    <property type="entry name" value="PlsC"/>
    <property type="match status" value="1"/>
</dbReference>
<dbReference type="PANTHER" id="PTHR14027:SF2">
    <property type="entry name" value="RNA POLYMERASE-ASSOCIATED PROTEIN CTR9 HOMOLOG"/>
    <property type="match status" value="1"/>
</dbReference>
<sequence>MQLLRSLLLATWFDCCCVVILVTQLVGSPLYLINKDYYYGYMAFTKQSFGLVITALTQWGCPTFVRVSGDQSVRGQIHLTRDGRLKTQFPERLVMIANHQVYTDWIYLWWVAYTNTMHGRIFIILKESLKYIPIVGQGMMFYGFIFMARKWLSDKPRLQHRLEKLKTRHTGSNSDSPDHDPMWLLIFPEGTNLSINTKRRSDAYGQKQGLSPLRHELLPRSTGLFFCLQQLRGTVDWVYDCTVAYEGPPKGSYPDKYFTLRSTYLQGRPPTSVNMHWRRFAVSGIPLDDQKEFDDWLRARWTEKDQLLEDFFETGRFPTELAGTIDADAVSPAQRAAASTGYAEAHVRLGHWSEIGRIFGVLIGVALLCRLQFWGLGRSPSGLAPAHQPPVAVRLQPQAPNLVAERPTGQTDRLCIHSLSSSQHAQLALSFHSRTKAGGPPFHGPLIVTLSVRWYDHELSFHVRSDPVLRPIRIFPNIHLPKGTSLIRPSIPHSPTMASLQNGYSNGVNDDPLAANSLANLRFSDIPSAIDIPASTLDSEVEVSLEGLPDDPTELCTLLENERAAKNFWVIIALAYAKQKQIDHAIDILNKGLASVAHGATKEKLGLLGWVCWLLMLKSRQAPRVASEGQLYTEAKTKDYYLQLATSTLNEASRLNPAFPPLFLARGVLSLLRSSLHPPRPVRPGTVDTSERVESLRQALKCFDESSKAFGGRNIMAILGRARTQYMLGRYADALEGYQKVLMKMPGLTDPDPRIGIGCCLWQLGFKDQAKAAWDRALALNPDSKVANILLAVYYLYDSSRHATTDPAFGSLYKVAMTQYTQKAFKLDKEYPMTCALFGGYFLLRKSYSTVDTLARKAIEHTDVMQVASDGWYLLGRKAHYEGDLARAAEYYSRSDQARGGGDKGYLPAKFGAVQMQVSGKDVDGAKFRLEKIIQQTRNPECMILLGALLAEEVFAAQNSGSKEDKSAEAKKATGLLESVRALWKDESKKLSPDESVLVYLSRLYEQTAPEKSMQCLSQLEEIQLAEVPEELRPEGLEDEAQIKAALRVNLPPQLLNNIGCFLYQAEKVEQSRTMFQAALDACVRSQEKESELDTDALVTTISYNLGRSYEVSDMPEEAKKVYDGLLERHSDYTEANARLTYIALRQSPTDEGPKKMAKLYEADSTNLEVRALFGWYLSKSKKRTANLAEDQEQRHYKHTLQYFDKHDRYSLTGMGNVHLLTARDMRRETEPEKEKRRRMYERAVEFFDKALQLDPRNAYAAQGIAIALVDDKKDHSTAVHIFSRIRDTLRDASVYLNLGHVFAELRQYTRSIEHYEAALSKDRARDAQILACLGRVWLLKGKQEMNLSAMKSALDYAQRAHSVAPAQIHLEFNVAFVQNQIASLAYGLPETQRTVQDVQDAADGLRQAVETFGRLAQAKNPPYPAGALEQRANMGKTIIKQLERALQSQKEYEEKNAAKLQQAREAREAEIRRREEEVRKAQEAERERKQRVAEERQRMVEEAQRLAEQRAEEDRAREEAELTTESETGEKVKRKKKPSKRKKQRAEDDFINDGGSPGRDKSSEPDSEGETAPKKRRRLERRSGGKVQQSKYKSSEMVVDSDDEDHTNADEDHAGADEDEDEVVQRRRNKTSRRVADDDEEEEEEAAGGGGGGDGPDDDAGLFSEGPGDEDTTMKDDDE</sequence>
<dbReference type="InterPro" id="IPR032098">
    <property type="entry name" value="Acyltransf_C"/>
</dbReference>
<keyword evidence="5" id="KW-1133">Transmembrane helix</keyword>
<dbReference type="RefSeq" id="XP_024707112.1">
    <property type="nucleotide sequence ID" value="XM_024847462.1"/>
</dbReference>
<keyword evidence="2 3" id="KW-0802">TPR repeat</keyword>
<dbReference type="GO" id="GO:0006368">
    <property type="term" value="P:transcription elongation by RNA polymerase II"/>
    <property type="evidence" value="ECO:0007669"/>
    <property type="project" value="TreeGrafter"/>
</dbReference>
<evidence type="ECO:0000313" key="7">
    <source>
        <dbReference type="EMBL" id="PLB51810.1"/>
    </source>
</evidence>
<dbReference type="FunFam" id="1.25.40.10:FF:000250">
    <property type="entry name" value="RNA polymerase II transcription elongation factor"/>
    <property type="match status" value="1"/>
</dbReference>
<evidence type="ECO:0000256" key="3">
    <source>
        <dbReference type="PROSITE-ProRule" id="PRU00339"/>
    </source>
</evidence>
<evidence type="ECO:0000256" key="1">
    <source>
        <dbReference type="ARBA" id="ARBA00022737"/>
    </source>
</evidence>
<dbReference type="FunFam" id="1.25.40.10:FF:001586">
    <property type="entry name" value="RNA polymerase II transcription elongation factor (Ctr9), putative"/>
    <property type="match status" value="1"/>
</dbReference>
<dbReference type="GO" id="GO:0016746">
    <property type="term" value="F:acyltransferase activity"/>
    <property type="evidence" value="ECO:0007669"/>
    <property type="project" value="InterPro"/>
</dbReference>
<dbReference type="OrthoDB" id="343875at2759"/>
<dbReference type="EMBL" id="MSFO01000002">
    <property type="protein sequence ID" value="PLB51810.1"/>
    <property type="molecule type" value="Genomic_DNA"/>
</dbReference>
<dbReference type="PANTHER" id="PTHR14027">
    <property type="entry name" value="RNA POLYMERASE-ASSOCIATED PROTEIN CTR9"/>
    <property type="match status" value="1"/>
</dbReference>
<keyword evidence="5" id="KW-0472">Membrane</keyword>
<dbReference type="SUPFAM" id="SSF48452">
    <property type="entry name" value="TPR-like"/>
    <property type="match status" value="2"/>
</dbReference>
<name>A0A2I2GG29_9EURO</name>
<dbReference type="SMART" id="SM00028">
    <property type="entry name" value="TPR"/>
    <property type="match status" value="9"/>
</dbReference>
<dbReference type="Gene3D" id="1.25.40.10">
    <property type="entry name" value="Tetratricopeptide repeat domain"/>
    <property type="match status" value="4"/>
</dbReference>
<feature type="transmembrane region" description="Helical" evidence="5">
    <location>
        <begin position="7"/>
        <end position="26"/>
    </location>
</feature>
<dbReference type="GO" id="GO:0016593">
    <property type="term" value="C:Cdc73/Paf1 complex"/>
    <property type="evidence" value="ECO:0007669"/>
    <property type="project" value="TreeGrafter"/>
</dbReference>
<dbReference type="GO" id="GO:0006355">
    <property type="term" value="P:regulation of DNA-templated transcription"/>
    <property type="evidence" value="ECO:0007669"/>
    <property type="project" value="InterPro"/>
</dbReference>
<keyword evidence="1" id="KW-0677">Repeat</keyword>
<dbReference type="GeneID" id="36555161"/>
<dbReference type="GO" id="GO:0000993">
    <property type="term" value="F:RNA polymerase II complex binding"/>
    <property type="evidence" value="ECO:0007669"/>
    <property type="project" value="TreeGrafter"/>
</dbReference>
<dbReference type="InterPro" id="IPR031101">
    <property type="entry name" value="Ctr9"/>
</dbReference>
<dbReference type="Pfam" id="PF13181">
    <property type="entry name" value="TPR_8"/>
    <property type="match status" value="1"/>
</dbReference>